<accession>A0ABR0EF07</accession>
<reference evidence="1 2" key="1">
    <citation type="journal article" date="2023" name="G3 (Bethesda)">
        <title>A chromosome-level genome assembly of Zasmidium syzygii isolated from banana leaves.</title>
        <authorList>
            <person name="van Westerhoven A.C."/>
            <person name="Mehrabi R."/>
            <person name="Talebi R."/>
            <person name="Steentjes M.B.F."/>
            <person name="Corcolon B."/>
            <person name="Chong P.A."/>
            <person name="Kema G.H.J."/>
            <person name="Seidl M.F."/>
        </authorList>
    </citation>
    <scope>NUCLEOTIDE SEQUENCE [LARGE SCALE GENOMIC DNA]</scope>
    <source>
        <strain evidence="1 2">P124</strain>
    </source>
</reference>
<comment type="caution">
    <text evidence="1">The sequence shown here is derived from an EMBL/GenBank/DDBJ whole genome shotgun (WGS) entry which is preliminary data.</text>
</comment>
<sequence>MPTQQQGNPPVAASLLLRPNALIDLKKFAKFPRTARQREITKLVEKFSGNGVHLFIHYTSPILEARRKTLLASGTTKKKYPKSAHQLWTGLNDEQKVFWDHQAKLIRLGIANGSLGHEQCVEDAGFQSEWRECLRFSEIAVGAYLQLPLPTDEVEEMTMLEERDAAKVREELIICEMKTIGTGHIEYAPNDSSPHDQTTLPGLLDTIREPFTAEPRMIHGNFAQLYPYDTVRASEGKHQSALLRQLANILDPTGKEFFYYYATPHLWKSIRPTDVDETMASVAHRLWQFMPGSMKKRWAMESARTKKLLGDGYIEGLDRLQLDRDCEEVWKLHEMTEECLKMEILKERMGDSVVGLEEEP</sequence>
<evidence type="ECO:0000313" key="2">
    <source>
        <dbReference type="Proteomes" id="UP001305779"/>
    </source>
</evidence>
<name>A0ABR0EF07_ZASCE</name>
<evidence type="ECO:0000313" key="1">
    <source>
        <dbReference type="EMBL" id="KAK4500075.1"/>
    </source>
</evidence>
<proteinExistence type="predicted"/>
<keyword evidence="2" id="KW-1185">Reference proteome</keyword>
<dbReference type="Proteomes" id="UP001305779">
    <property type="component" value="Unassembled WGS sequence"/>
</dbReference>
<protein>
    <submittedName>
        <fullName evidence="1">Uncharacterized protein</fullName>
    </submittedName>
</protein>
<dbReference type="EMBL" id="JAXOVC010000006">
    <property type="protein sequence ID" value="KAK4500075.1"/>
    <property type="molecule type" value="Genomic_DNA"/>
</dbReference>
<organism evidence="1 2">
    <name type="scientific">Zasmidium cellare</name>
    <name type="common">Wine cellar mold</name>
    <name type="synonym">Racodium cellare</name>
    <dbReference type="NCBI Taxonomy" id="395010"/>
    <lineage>
        <taxon>Eukaryota</taxon>
        <taxon>Fungi</taxon>
        <taxon>Dikarya</taxon>
        <taxon>Ascomycota</taxon>
        <taxon>Pezizomycotina</taxon>
        <taxon>Dothideomycetes</taxon>
        <taxon>Dothideomycetidae</taxon>
        <taxon>Mycosphaerellales</taxon>
        <taxon>Mycosphaerellaceae</taxon>
        <taxon>Zasmidium</taxon>
    </lineage>
</organism>
<gene>
    <name evidence="1" type="ORF">PRZ48_008261</name>
</gene>